<keyword evidence="2" id="KW-1185">Reference proteome</keyword>
<gene>
    <name evidence="1" type="ORF">ACFOUW_33020</name>
</gene>
<accession>A0ABV7YL39</accession>
<reference evidence="2" key="1">
    <citation type="journal article" date="2019" name="Int. J. Syst. Evol. Microbiol.">
        <title>The Global Catalogue of Microorganisms (GCM) 10K type strain sequencing project: providing services to taxonomists for standard genome sequencing and annotation.</title>
        <authorList>
            <consortium name="The Broad Institute Genomics Platform"/>
            <consortium name="The Broad Institute Genome Sequencing Center for Infectious Disease"/>
            <person name="Wu L."/>
            <person name="Ma J."/>
        </authorList>
    </citation>
    <scope>NUCLEOTIDE SEQUENCE [LARGE SCALE GENOMIC DNA]</scope>
    <source>
        <strain evidence="2">CGMCC 4.7241</strain>
    </source>
</reference>
<protein>
    <submittedName>
        <fullName evidence="1">Uncharacterized protein</fullName>
    </submittedName>
</protein>
<dbReference type="EMBL" id="JBHRZH010000042">
    <property type="protein sequence ID" value="MFC3765697.1"/>
    <property type="molecule type" value="Genomic_DNA"/>
</dbReference>
<organism evidence="1 2">
    <name type="scientific">Tenggerimyces flavus</name>
    <dbReference type="NCBI Taxonomy" id="1708749"/>
    <lineage>
        <taxon>Bacteria</taxon>
        <taxon>Bacillati</taxon>
        <taxon>Actinomycetota</taxon>
        <taxon>Actinomycetes</taxon>
        <taxon>Propionibacteriales</taxon>
        <taxon>Nocardioidaceae</taxon>
        <taxon>Tenggerimyces</taxon>
    </lineage>
</organism>
<name>A0ABV7YL39_9ACTN</name>
<evidence type="ECO:0000313" key="2">
    <source>
        <dbReference type="Proteomes" id="UP001595699"/>
    </source>
</evidence>
<dbReference type="Proteomes" id="UP001595699">
    <property type="component" value="Unassembled WGS sequence"/>
</dbReference>
<proteinExistence type="predicted"/>
<comment type="caution">
    <text evidence="1">The sequence shown here is derived from an EMBL/GenBank/DDBJ whole genome shotgun (WGS) entry which is preliminary data.</text>
</comment>
<dbReference type="RefSeq" id="WP_205121758.1">
    <property type="nucleotide sequence ID" value="NZ_JAFBCM010000001.1"/>
</dbReference>
<sequence>MTTAGPTDGSVGAATFDPYDACGDAEETPAGPLIKEYLGGVLQLLIRGANPDANPVLRDLPHPIAILDVPFGSASFFVVEAELADGTRRSFNVQVSEVTEKVAEDSNDGEDG</sequence>
<evidence type="ECO:0000313" key="1">
    <source>
        <dbReference type="EMBL" id="MFC3765697.1"/>
    </source>
</evidence>